<feature type="domain" description="Aminoacyl-transfer RNA synthetases class-II family profile" evidence="9">
    <location>
        <begin position="1"/>
        <end position="316"/>
    </location>
</feature>
<dbReference type="RefSeq" id="WP_107571457.1">
    <property type="nucleotide sequence ID" value="NZ_PYYB01000006.1"/>
</dbReference>
<dbReference type="PIRSF" id="PIRSF001549">
    <property type="entry name" value="His-tRNA_synth"/>
    <property type="match status" value="1"/>
</dbReference>
<comment type="pathway">
    <text evidence="2 7">Amino-acid biosynthesis; L-histidine biosynthesis; L-histidine from 5-phospho-alpha-D-ribose 1-diphosphate: step 1/9.</text>
</comment>
<dbReference type="OrthoDB" id="9801867at2"/>
<dbReference type="InterPro" id="IPR004517">
    <property type="entry name" value="HisZ"/>
</dbReference>
<gene>
    <name evidence="7" type="primary">hisZ</name>
    <name evidence="10" type="ORF">C7Y72_22500</name>
</gene>
<evidence type="ECO:0000256" key="4">
    <source>
        <dbReference type="ARBA" id="ARBA00020397"/>
    </source>
</evidence>
<evidence type="ECO:0000256" key="6">
    <source>
        <dbReference type="ARBA" id="ARBA00025246"/>
    </source>
</evidence>
<keyword evidence="11" id="KW-1185">Reference proteome</keyword>
<dbReference type="UniPathway" id="UPA00031">
    <property type="reaction ID" value="UER00006"/>
</dbReference>
<keyword evidence="10" id="KW-0328">Glycosyltransferase</keyword>
<dbReference type="Pfam" id="PF13393">
    <property type="entry name" value="tRNA-synt_His"/>
    <property type="match status" value="1"/>
</dbReference>
<comment type="subunit">
    <text evidence="7">Heteromultimer composed of HisG and HisZ subunits.</text>
</comment>
<dbReference type="Proteomes" id="UP000240739">
    <property type="component" value="Unassembled WGS sequence"/>
</dbReference>
<dbReference type="InterPro" id="IPR041715">
    <property type="entry name" value="HisRS-like_core"/>
</dbReference>
<dbReference type="InterPro" id="IPR006195">
    <property type="entry name" value="aa-tRNA-synth_II"/>
</dbReference>
<comment type="function">
    <text evidence="6 7">Required for the first step of histidine biosynthesis. May allow the feedback regulation of ATP phosphoribosyltransferase activity by histidine.</text>
</comment>
<evidence type="ECO:0000256" key="3">
    <source>
        <dbReference type="ARBA" id="ARBA00005539"/>
    </source>
</evidence>
<keyword evidence="5 7" id="KW-0963">Cytoplasm</keyword>
<evidence type="ECO:0000259" key="9">
    <source>
        <dbReference type="PROSITE" id="PS50862"/>
    </source>
</evidence>
<comment type="miscellaneous">
    <text evidence="7">This function is generally fulfilled by the C-terminal part of HisG, which is missing in some bacteria such as this one.</text>
</comment>
<dbReference type="EMBL" id="PYYB01000006">
    <property type="protein sequence ID" value="PTL54182.1"/>
    <property type="molecule type" value="Genomic_DNA"/>
</dbReference>
<evidence type="ECO:0000313" key="11">
    <source>
        <dbReference type="Proteomes" id="UP000240739"/>
    </source>
</evidence>
<dbReference type="SUPFAM" id="SSF55681">
    <property type="entry name" value="Class II aaRS and biotin synthetases"/>
    <property type="match status" value="1"/>
</dbReference>
<name>A0A2T4UBD7_9ACTN</name>
<feature type="binding site" evidence="8">
    <location>
        <begin position="75"/>
        <end position="77"/>
    </location>
    <ligand>
        <name>L-histidine</name>
        <dbReference type="ChEBI" id="CHEBI:57595"/>
    </ligand>
</feature>
<dbReference type="Gene3D" id="3.30.930.10">
    <property type="entry name" value="Bira Bifunctional Protein, Domain 2"/>
    <property type="match status" value="1"/>
</dbReference>
<evidence type="ECO:0000256" key="1">
    <source>
        <dbReference type="ARBA" id="ARBA00004496"/>
    </source>
</evidence>
<evidence type="ECO:0000313" key="10">
    <source>
        <dbReference type="EMBL" id="PTL54182.1"/>
    </source>
</evidence>
<reference evidence="10 11" key="1">
    <citation type="submission" date="2018-03" db="EMBL/GenBank/DDBJ databases">
        <title>Aquarubrobacter algicola gen. nov., sp. nov., a novel actinobacterium isolated from shallow eutrophic lake during the end of cyanobacterial harmful algal blooms.</title>
        <authorList>
            <person name="Chun S.J."/>
        </authorList>
    </citation>
    <scope>NUCLEOTIDE SEQUENCE [LARGE SCALE GENOMIC DNA]</scope>
    <source>
        <strain evidence="10 11">Seoho-28</strain>
    </source>
</reference>
<dbReference type="InterPro" id="IPR004516">
    <property type="entry name" value="HisRS/HisZ"/>
</dbReference>
<organism evidence="10 11">
    <name type="scientific">Paraconexibacter algicola</name>
    <dbReference type="NCBI Taxonomy" id="2133960"/>
    <lineage>
        <taxon>Bacteria</taxon>
        <taxon>Bacillati</taxon>
        <taxon>Actinomycetota</taxon>
        <taxon>Thermoleophilia</taxon>
        <taxon>Solirubrobacterales</taxon>
        <taxon>Paraconexibacteraceae</taxon>
        <taxon>Paraconexibacter</taxon>
    </lineage>
</organism>
<dbReference type="GO" id="GO:0000105">
    <property type="term" value="P:L-histidine biosynthetic process"/>
    <property type="evidence" value="ECO:0007669"/>
    <property type="project" value="UniProtKB-UniRule"/>
</dbReference>
<dbReference type="PANTHER" id="PTHR11476">
    <property type="entry name" value="HISTIDYL-TRNA SYNTHETASE"/>
    <property type="match status" value="1"/>
</dbReference>
<evidence type="ECO:0000256" key="7">
    <source>
        <dbReference type="HAMAP-Rule" id="MF_00125"/>
    </source>
</evidence>
<evidence type="ECO:0000256" key="2">
    <source>
        <dbReference type="ARBA" id="ARBA00004667"/>
    </source>
</evidence>
<feature type="binding site" evidence="8">
    <location>
        <position position="119"/>
    </location>
    <ligand>
        <name>L-histidine</name>
        <dbReference type="ChEBI" id="CHEBI:57595"/>
    </ligand>
</feature>
<dbReference type="PANTHER" id="PTHR11476:SF7">
    <property type="entry name" value="HISTIDINE--TRNA LIGASE"/>
    <property type="match status" value="1"/>
</dbReference>
<keyword evidence="7" id="KW-0368">Histidine biosynthesis</keyword>
<keyword evidence="10" id="KW-0808">Transferase</keyword>
<protein>
    <recommendedName>
        <fullName evidence="4 7">ATP phosphoribosyltransferase regulatory subunit</fullName>
    </recommendedName>
</protein>
<feature type="binding site" evidence="8">
    <location>
        <position position="105"/>
    </location>
    <ligand>
        <name>L-histidine</name>
        <dbReference type="ChEBI" id="CHEBI:57595"/>
    </ligand>
</feature>
<feature type="binding site" evidence="8">
    <location>
        <begin position="263"/>
        <end position="264"/>
    </location>
    <ligand>
        <name>L-histidine</name>
        <dbReference type="ChEBI" id="CHEBI:57595"/>
    </ligand>
</feature>
<keyword evidence="7" id="KW-0028">Amino-acid biosynthesis</keyword>
<dbReference type="GO" id="GO:0016757">
    <property type="term" value="F:glycosyltransferase activity"/>
    <property type="evidence" value="ECO:0007669"/>
    <property type="project" value="UniProtKB-KW"/>
</dbReference>
<dbReference type="HAMAP" id="MF_00125">
    <property type="entry name" value="HisZ"/>
    <property type="match status" value="1"/>
</dbReference>
<dbReference type="AlphaFoldDB" id="A0A2T4UBD7"/>
<feature type="binding site" evidence="8">
    <location>
        <position position="123"/>
    </location>
    <ligand>
        <name>L-histidine</name>
        <dbReference type="ChEBI" id="CHEBI:57595"/>
    </ligand>
</feature>
<sequence>MIHPLPSGTRDVLPDESRELRAITEAMRGVFERAGYGEVWTPAIEYESVVGRVDGGRGVYRLFDDHGEVLLLRSDLTVPIARLAATRYAPAAFPLRLSTFAHVYRGVTPHRGQMRETLQAGIELLGAGAPGGTTEVLNVLCAALDATGLRDYRIGLGDATLYPALLEAYAVPEEARDGLLDALVRRDLVELGSRVAALGLPAESADALARIPQLRGGADLLADLPAGPATDSATGLRGVLDGLDAQAADRVIFDLGLLRDRGYYTGAVFEVYAPGVGMPLGGGGRYDDLLARFGPDAPAVGFALGVDKVHLALVAETEATA</sequence>
<evidence type="ECO:0000256" key="5">
    <source>
        <dbReference type="ARBA" id="ARBA00022490"/>
    </source>
</evidence>
<accession>A0A2T4UBD7</accession>
<dbReference type="InterPro" id="IPR045864">
    <property type="entry name" value="aa-tRNA-synth_II/BPL/LPL"/>
</dbReference>
<comment type="similarity">
    <text evidence="3 7">Belongs to the class-II aminoacyl-tRNA synthetase family. HisZ subfamily.</text>
</comment>
<comment type="subcellular location">
    <subcellularLocation>
        <location evidence="1 7">Cytoplasm</location>
    </subcellularLocation>
</comment>
<comment type="caution">
    <text evidence="10">The sequence shown here is derived from an EMBL/GenBank/DDBJ whole genome shotgun (WGS) entry which is preliminary data.</text>
</comment>
<feature type="binding site" evidence="8">
    <location>
        <position position="259"/>
    </location>
    <ligand>
        <name>L-histidine</name>
        <dbReference type="ChEBI" id="CHEBI:57595"/>
    </ligand>
</feature>
<proteinExistence type="inferred from homology"/>
<evidence type="ECO:0000256" key="8">
    <source>
        <dbReference type="PIRSR" id="PIRSR001549-1"/>
    </source>
</evidence>
<dbReference type="CDD" id="cd00773">
    <property type="entry name" value="HisRS-like_core"/>
    <property type="match status" value="1"/>
</dbReference>
<dbReference type="PROSITE" id="PS50862">
    <property type="entry name" value="AA_TRNA_LIGASE_II"/>
    <property type="match status" value="1"/>
</dbReference>
<dbReference type="GO" id="GO:0005737">
    <property type="term" value="C:cytoplasm"/>
    <property type="evidence" value="ECO:0007669"/>
    <property type="project" value="UniProtKB-SubCell"/>
</dbReference>